<proteinExistence type="predicted"/>
<feature type="transmembrane region" description="Helical" evidence="1">
    <location>
        <begin position="37"/>
        <end position="61"/>
    </location>
</feature>
<evidence type="ECO:0000313" key="2">
    <source>
        <dbReference type="EMBL" id="SET58523.1"/>
    </source>
</evidence>
<keyword evidence="1" id="KW-1133">Transmembrane helix</keyword>
<evidence type="ECO:0000313" key="3">
    <source>
        <dbReference type="Proteomes" id="UP000181981"/>
    </source>
</evidence>
<dbReference type="AlphaFoldDB" id="A0A1I0FLT6"/>
<gene>
    <name evidence="2" type="ORF">SAMN05444285_11711</name>
</gene>
<dbReference type="EMBL" id="FOHT01000017">
    <property type="protein sequence ID" value="SET58523.1"/>
    <property type="molecule type" value="Genomic_DNA"/>
</dbReference>
<evidence type="ECO:0000256" key="1">
    <source>
        <dbReference type="SAM" id="Phobius"/>
    </source>
</evidence>
<reference evidence="2 3" key="1">
    <citation type="submission" date="2016-10" db="EMBL/GenBank/DDBJ databases">
        <authorList>
            <person name="de Groot N.N."/>
        </authorList>
    </citation>
    <scope>NUCLEOTIDE SEQUENCE [LARGE SCALE GENOMIC DNA]</scope>
    <source>
        <strain evidence="2 3">DSM 25947</strain>
    </source>
</reference>
<accession>A0A1I0FLT6</accession>
<keyword evidence="1" id="KW-0472">Membrane</keyword>
<dbReference type="Proteomes" id="UP000181981">
    <property type="component" value="Unassembled WGS sequence"/>
</dbReference>
<keyword evidence="1" id="KW-0812">Transmembrane</keyword>
<name>A0A1I0FLT6_9BACT</name>
<protein>
    <submittedName>
        <fullName evidence="2">Uncharacterized protein</fullName>
    </submittedName>
</protein>
<organism evidence="2 3">
    <name type="scientific">Draconibacterium orientale</name>
    <dbReference type="NCBI Taxonomy" id="1168034"/>
    <lineage>
        <taxon>Bacteria</taxon>
        <taxon>Pseudomonadati</taxon>
        <taxon>Bacteroidota</taxon>
        <taxon>Bacteroidia</taxon>
        <taxon>Marinilabiliales</taxon>
        <taxon>Prolixibacteraceae</taxon>
        <taxon>Draconibacterium</taxon>
    </lineage>
</organism>
<sequence length="62" mass="6969">MTNKRYYSGEAGIGFTNNSHRQQAGGFHFNISFEVMFLLHFAYSFFNPFNSALLAAGIMLIA</sequence>